<evidence type="ECO:0008006" key="5">
    <source>
        <dbReference type="Google" id="ProtNLM"/>
    </source>
</evidence>
<comment type="caution">
    <text evidence="3">The sequence shown here is derived from an EMBL/GenBank/DDBJ whole genome shotgun (WGS) entry which is preliminary data.</text>
</comment>
<organism evidence="3 4">
    <name type="scientific">Podospora aff. communis PSN243</name>
    <dbReference type="NCBI Taxonomy" id="3040156"/>
    <lineage>
        <taxon>Eukaryota</taxon>
        <taxon>Fungi</taxon>
        <taxon>Dikarya</taxon>
        <taxon>Ascomycota</taxon>
        <taxon>Pezizomycotina</taxon>
        <taxon>Sordariomycetes</taxon>
        <taxon>Sordariomycetidae</taxon>
        <taxon>Sordariales</taxon>
        <taxon>Podosporaceae</taxon>
        <taxon>Podospora</taxon>
    </lineage>
</organism>
<feature type="signal peptide" evidence="2">
    <location>
        <begin position="1"/>
        <end position="20"/>
    </location>
</feature>
<dbReference type="Proteomes" id="UP001321760">
    <property type="component" value="Unassembled WGS sequence"/>
</dbReference>
<feature type="compositionally biased region" description="Low complexity" evidence="1">
    <location>
        <begin position="38"/>
        <end position="50"/>
    </location>
</feature>
<reference evidence="3" key="2">
    <citation type="submission" date="2023-05" db="EMBL/GenBank/DDBJ databases">
        <authorList>
            <consortium name="Lawrence Berkeley National Laboratory"/>
            <person name="Steindorff A."/>
            <person name="Hensen N."/>
            <person name="Bonometti L."/>
            <person name="Westerberg I."/>
            <person name="Brannstrom I.O."/>
            <person name="Guillou S."/>
            <person name="Cros-Aarteil S."/>
            <person name="Calhoun S."/>
            <person name="Haridas S."/>
            <person name="Kuo A."/>
            <person name="Mondo S."/>
            <person name="Pangilinan J."/>
            <person name="Riley R."/>
            <person name="Labutti K."/>
            <person name="Andreopoulos B."/>
            <person name="Lipzen A."/>
            <person name="Chen C."/>
            <person name="Yanf M."/>
            <person name="Daum C."/>
            <person name="Ng V."/>
            <person name="Clum A."/>
            <person name="Ohm R."/>
            <person name="Martin F."/>
            <person name="Silar P."/>
            <person name="Natvig D."/>
            <person name="Lalanne C."/>
            <person name="Gautier V."/>
            <person name="Ament-Velasquez S.L."/>
            <person name="Kruys A."/>
            <person name="Hutchinson M.I."/>
            <person name="Powell A.J."/>
            <person name="Barry K."/>
            <person name="Miller A.N."/>
            <person name="Grigoriev I.V."/>
            <person name="Debuchy R."/>
            <person name="Gladieux P."/>
            <person name="Thoren M.H."/>
            <person name="Johannesson H."/>
        </authorList>
    </citation>
    <scope>NUCLEOTIDE SEQUENCE</scope>
    <source>
        <strain evidence="3">PSN243</strain>
    </source>
</reference>
<evidence type="ECO:0000256" key="2">
    <source>
        <dbReference type="SAM" id="SignalP"/>
    </source>
</evidence>
<reference evidence="3" key="1">
    <citation type="journal article" date="2023" name="Mol. Phylogenet. Evol.">
        <title>Genome-scale phylogeny and comparative genomics of the fungal order Sordariales.</title>
        <authorList>
            <person name="Hensen N."/>
            <person name="Bonometti L."/>
            <person name="Westerberg I."/>
            <person name="Brannstrom I.O."/>
            <person name="Guillou S."/>
            <person name="Cros-Aarteil S."/>
            <person name="Calhoun S."/>
            <person name="Haridas S."/>
            <person name="Kuo A."/>
            <person name="Mondo S."/>
            <person name="Pangilinan J."/>
            <person name="Riley R."/>
            <person name="LaButti K."/>
            <person name="Andreopoulos B."/>
            <person name="Lipzen A."/>
            <person name="Chen C."/>
            <person name="Yan M."/>
            <person name="Daum C."/>
            <person name="Ng V."/>
            <person name="Clum A."/>
            <person name="Steindorff A."/>
            <person name="Ohm R.A."/>
            <person name="Martin F."/>
            <person name="Silar P."/>
            <person name="Natvig D.O."/>
            <person name="Lalanne C."/>
            <person name="Gautier V."/>
            <person name="Ament-Velasquez S.L."/>
            <person name="Kruys A."/>
            <person name="Hutchinson M.I."/>
            <person name="Powell A.J."/>
            <person name="Barry K."/>
            <person name="Miller A.N."/>
            <person name="Grigoriev I.V."/>
            <person name="Debuchy R."/>
            <person name="Gladieux P."/>
            <person name="Hiltunen Thoren M."/>
            <person name="Johannesson H."/>
        </authorList>
    </citation>
    <scope>NUCLEOTIDE SEQUENCE</scope>
    <source>
        <strain evidence="3">PSN243</strain>
    </source>
</reference>
<accession>A0AAV9GAA0</accession>
<gene>
    <name evidence="3" type="ORF">QBC34DRAFT_471567</name>
</gene>
<keyword evidence="2" id="KW-0732">Signal</keyword>
<evidence type="ECO:0000313" key="4">
    <source>
        <dbReference type="Proteomes" id="UP001321760"/>
    </source>
</evidence>
<feature type="chain" id="PRO_5043821486" description="Ecp2 effector protein domain-containing protein" evidence="2">
    <location>
        <begin position="21"/>
        <end position="172"/>
    </location>
</feature>
<feature type="region of interest" description="Disordered" evidence="1">
    <location>
        <begin position="26"/>
        <end position="50"/>
    </location>
</feature>
<proteinExistence type="predicted"/>
<keyword evidence="4" id="KW-1185">Reference proteome</keyword>
<dbReference type="EMBL" id="MU865962">
    <property type="protein sequence ID" value="KAK4445759.1"/>
    <property type="molecule type" value="Genomic_DNA"/>
</dbReference>
<protein>
    <recommendedName>
        <fullName evidence="5">Ecp2 effector protein domain-containing protein</fullName>
    </recommendedName>
</protein>
<evidence type="ECO:0000313" key="3">
    <source>
        <dbReference type="EMBL" id="KAK4445759.1"/>
    </source>
</evidence>
<sequence length="172" mass="19121">MKLANILLLGASALFHRVMATPIGPEPAASPEAETWSEDNNNSTDTSSLESRCTWNDGHGPIHCDYFSVIIPHFYRRGNLAFGIYGNNFAVGRTVNCNQANVYQSFTSPLPWVLQLHPGNACHFNAQPGSDWNNLWLRYSNQQLNTPTDSRCGPAIVGGSWDNMRCIIKQRP</sequence>
<name>A0AAV9GAA0_9PEZI</name>
<dbReference type="AlphaFoldDB" id="A0AAV9GAA0"/>
<evidence type="ECO:0000256" key="1">
    <source>
        <dbReference type="SAM" id="MobiDB-lite"/>
    </source>
</evidence>